<gene>
    <name evidence="8" type="ORF">D9V62_01425</name>
</gene>
<dbReference type="OrthoDB" id="20414at2"/>
<dbReference type="GO" id="GO:0016020">
    <property type="term" value="C:membrane"/>
    <property type="evidence" value="ECO:0007669"/>
    <property type="project" value="UniProtKB-SubCell"/>
</dbReference>
<organism evidence="8 9">
    <name type="scientific">Buchnera aphidicola</name>
    <name type="common">Aphis helianthi</name>
    <dbReference type="NCBI Taxonomy" id="2315802"/>
    <lineage>
        <taxon>Bacteria</taxon>
        <taxon>Pseudomonadati</taxon>
        <taxon>Pseudomonadota</taxon>
        <taxon>Gammaproteobacteria</taxon>
        <taxon>Enterobacterales</taxon>
        <taxon>Erwiniaceae</taxon>
        <taxon>Buchnera</taxon>
    </lineage>
</organism>
<reference evidence="8 9" key="2">
    <citation type="submission" date="2019-05" db="EMBL/GenBank/DDBJ databases">
        <title>Genome evolution of the obligate endosymbiont Buchnera aphidicola.</title>
        <authorList>
            <person name="Moran N.A."/>
        </authorList>
    </citation>
    <scope>NUCLEOTIDE SEQUENCE [LARGE SCALE GENOMIC DNA]</scope>
    <source>
        <strain evidence="8 9">Ahe</strain>
    </source>
</reference>
<sequence>MKKIIIILLFSLVSITWGTTWIAMKIAVETIPPLFATGIRFLIASPLLIILAYITKVPLLFPYGQRNFQILISLFYFSIPFTLMLYGGKHVSSSIASVIFSNMPVIVLMLSAFFLKKKIDLIKKIGIFIALVTLFFILLIYLKSEHFIQWKGVLALILALLSHALIYIVCQRKCTNVSVITFNALPSLISGVFLSTISWFLEHPNIHSFSYKSILAIFYLGDFSGIFGILSYFYLQQKVSSFYASTVFLIFPLISYILEIYLFKKTFFLYKLWCVLPLFIGILLTLLPINFFKNIKRCIDERKNTKNTF</sequence>
<keyword evidence="5 6" id="KW-0472">Membrane</keyword>
<dbReference type="SUPFAM" id="SSF103481">
    <property type="entry name" value="Multidrug resistance efflux transporter EmrE"/>
    <property type="match status" value="2"/>
</dbReference>
<feature type="domain" description="EamA" evidence="7">
    <location>
        <begin position="151"/>
        <end position="286"/>
    </location>
</feature>
<evidence type="ECO:0000259" key="7">
    <source>
        <dbReference type="Pfam" id="PF00892"/>
    </source>
</evidence>
<feature type="transmembrane region" description="Helical" evidence="6">
    <location>
        <begin position="34"/>
        <end position="55"/>
    </location>
</feature>
<reference evidence="8 9" key="1">
    <citation type="submission" date="2018-12" db="EMBL/GenBank/DDBJ databases">
        <authorList>
            <person name="Chong R.A."/>
        </authorList>
    </citation>
    <scope>NUCLEOTIDE SEQUENCE [LARGE SCALE GENOMIC DNA]</scope>
    <source>
        <strain evidence="8 9">Ahe</strain>
    </source>
</reference>
<evidence type="ECO:0000256" key="2">
    <source>
        <dbReference type="ARBA" id="ARBA00022475"/>
    </source>
</evidence>
<evidence type="ECO:0000313" key="9">
    <source>
        <dbReference type="Proteomes" id="UP000298759"/>
    </source>
</evidence>
<dbReference type="Pfam" id="PF00892">
    <property type="entry name" value="EamA"/>
    <property type="match status" value="2"/>
</dbReference>
<feature type="transmembrane region" description="Helical" evidence="6">
    <location>
        <begin position="213"/>
        <end position="235"/>
    </location>
</feature>
<keyword evidence="3 6" id="KW-0812">Transmembrane</keyword>
<feature type="transmembrane region" description="Helical" evidence="6">
    <location>
        <begin position="182"/>
        <end position="201"/>
    </location>
</feature>
<proteinExistence type="predicted"/>
<evidence type="ECO:0000256" key="4">
    <source>
        <dbReference type="ARBA" id="ARBA00022989"/>
    </source>
</evidence>
<feature type="transmembrane region" description="Helical" evidence="6">
    <location>
        <begin position="125"/>
        <end position="142"/>
    </location>
</feature>
<dbReference type="InterPro" id="IPR050638">
    <property type="entry name" value="AA-Vitamin_Transporters"/>
</dbReference>
<feature type="transmembrane region" description="Helical" evidence="6">
    <location>
        <begin position="268"/>
        <end position="292"/>
    </location>
</feature>
<feature type="domain" description="EamA" evidence="7">
    <location>
        <begin position="5"/>
        <end position="138"/>
    </location>
</feature>
<dbReference type="PANTHER" id="PTHR32322">
    <property type="entry name" value="INNER MEMBRANE TRANSPORTER"/>
    <property type="match status" value="1"/>
</dbReference>
<feature type="transmembrane region" description="Helical" evidence="6">
    <location>
        <begin position="94"/>
        <end position="113"/>
    </location>
</feature>
<evidence type="ECO:0000256" key="1">
    <source>
        <dbReference type="ARBA" id="ARBA00004651"/>
    </source>
</evidence>
<name>A0A4D6XTV3_9GAMM</name>
<dbReference type="InterPro" id="IPR000620">
    <property type="entry name" value="EamA_dom"/>
</dbReference>
<dbReference type="RefSeq" id="WP_158340034.1">
    <property type="nucleotide sequence ID" value="NZ_CP034894.1"/>
</dbReference>
<feature type="transmembrane region" description="Helical" evidence="6">
    <location>
        <begin position="242"/>
        <end position="262"/>
    </location>
</feature>
<dbReference type="InterPro" id="IPR037185">
    <property type="entry name" value="EmrE-like"/>
</dbReference>
<dbReference type="AlphaFoldDB" id="A0A4D6XTV3"/>
<dbReference type="PANTHER" id="PTHR32322:SF14">
    <property type="entry name" value="PROTEIN PAGO"/>
    <property type="match status" value="1"/>
</dbReference>
<evidence type="ECO:0000256" key="5">
    <source>
        <dbReference type="ARBA" id="ARBA00023136"/>
    </source>
</evidence>
<comment type="subcellular location">
    <subcellularLocation>
        <location evidence="1">Cell membrane</location>
        <topology evidence="1">Multi-pass membrane protein</topology>
    </subcellularLocation>
</comment>
<evidence type="ECO:0000313" key="8">
    <source>
        <dbReference type="EMBL" id="QCI17101.1"/>
    </source>
</evidence>
<keyword evidence="2" id="KW-1003">Cell membrane</keyword>
<keyword evidence="4 6" id="KW-1133">Transmembrane helix</keyword>
<dbReference type="Proteomes" id="UP000298759">
    <property type="component" value="Chromosome"/>
</dbReference>
<evidence type="ECO:0000256" key="3">
    <source>
        <dbReference type="ARBA" id="ARBA00022692"/>
    </source>
</evidence>
<feature type="transmembrane region" description="Helical" evidence="6">
    <location>
        <begin position="148"/>
        <end position="170"/>
    </location>
</feature>
<protein>
    <submittedName>
        <fullName evidence="8">DMT family transporter</fullName>
    </submittedName>
</protein>
<dbReference type="EMBL" id="CP034894">
    <property type="protein sequence ID" value="QCI17101.1"/>
    <property type="molecule type" value="Genomic_DNA"/>
</dbReference>
<accession>A0A4D6XTV3</accession>
<feature type="transmembrane region" description="Helical" evidence="6">
    <location>
        <begin position="67"/>
        <end position="88"/>
    </location>
</feature>
<evidence type="ECO:0000256" key="6">
    <source>
        <dbReference type="SAM" id="Phobius"/>
    </source>
</evidence>